<comment type="pathway">
    <text evidence="2">Protein modification; protein glycosylation.</text>
</comment>
<organism evidence="14 15">
    <name type="scientific">Fragariocoptes setiger</name>
    <dbReference type="NCBI Taxonomy" id="1670756"/>
    <lineage>
        <taxon>Eukaryota</taxon>
        <taxon>Metazoa</taxon>
        <taxon>Ecdysozoa</taxon>
        <taxon>Arthropoda</taxon>
        <taxon>Chelicerata</taxon>
        <taxon>Arachnida</taxon>
        <taxon>Acari</taxon>
        <taxon>Acariformes</taxon>
        <taxon>Trombidiformes</taxon>
        <taxon>Prostigmata</taxon>
        <taxon>Eupodina</taxon>
        <taxon>Eriophyoidea</taxon>
        <taxon>Phytoptidae</taxon>
        <taxon>Fragariocoptes</taxon>
    </lineage>
</organism>
<keyword evidence="15" id="KW-1185">Reference proteome</keyword>
<evidence type="ECO:0000259" key="13">
    <source>
        <dbReference type="Pfam" id="PF00534"/>
    </source>
</evidence>
<keyword evidence="6" id="KW-0256">Endoplasmic reticulum</keyword>
<accession>A0ABQ7S9W4</accession>
<protein>
    <recommendedName>
        <fullName evidence="10">Beta-1,4-mannosyltransferase</fullName>
    </recommendedName>
    <alternativeName>
        <fullName evidence="11">GDP-Man:GlcNAc2-PP-dolichol mannosyltransferase</fullName>
    </alternativeName>
    <alternativeName>
        <fullName evidence="9">GDP-mannose-dolichol diphosphochitobiose mannosyltransferase</fullName>
    </alternativeName>
</protein>
<name>A0ABQ7S9W4_9ACAR</name>
<dbReference type="PANTHER" id="PTHR13036:SF0">
    <property type="entry name" value="CHITOBIOSYLDIPHOSPHODOLICHOL BETA-MANNOSYLTRANSFERASE"/>
    <property type="match status" value="1"/>
</dbReference>
<dbReference type="EMBL" id="JAIFTH010000206">
    <property type="protein sequence ID" value="KAG9510197.1"/>
    <property type="molecule type" value="Genomic_DNA"/>
</dbReference>
<evidence type="ECO:0000256" key="1">
    <source>
        <dbReference type="ARBA" id="ARBA00004389"/>
    </source>
</evidence>
<keyword evidence="7" id="KW-1133">Transmembrane helix</keyword>
<feature type="domain" description="Glycosyl transferase family 1" evidence="13">
    <location>
        <begin position="208"/>
        <end position="326"/>
    </location>
</feature>
<comment type="caution">
    <text evidence="14">The sequence shown here is derived from an EMBL/GenBank/DDBJ whole genome shotgun (WGS) entry which is preliminary data.</text>
</comment>
<dbReference type="Proteomes" id="UP000825002">
    <property type="component" value="Unassembled WGS sequence"/>
</dbReference>
<comment type="subcellular location">
    <subcellularLocation>
        <location evidence="1">Endoplasmic reticulum membrane</location>
        <topology evidence="1">Single-pass membrane protein</topology>
    </subcellularLocation>
</comment>
<dbReference type="InterPro" id="IPR026051">
    <property type="entry name" value="ALG1-like"/>
</dbReference>
<sequence>MKTATVVVLGQLARSPRMQYHCLSLASNQYKVTVIGYGGLKSCASLEGNPNIEQNLMPEPFDFKHYMPTLFAYFTKTIWQALILMYSLLTSARPDIVLVQVLMDRPPDIYQPLSQREKRNFLSQIMPELKKFWVTDLPKTEYHFDWDPSDSNHTRPAIIISSTSWTEDEDFGLLLDALKLFDDQTSPDNLTKTITVDVSPGKTVNINPKLLPQIVCVITGEGPLKQYYKERIRQINFSNRVHITLPWLSSEDYARMVGASDFGVSLHKSSSGHDLPMKVVDMFGCQVPVISYRYNCIHELVRERENGFLFENYRELNHRMLLLLNDLCKELNSAGDDHLSNSILEEFRISILNNFLTERWDDTWNRKARPYLEDL</sequence>
<evidence type="ECO:0000256" key="3">
    <source>
        <dbReference type="ARBA" id="ARBA00022676"/>
    </source>
</evidence>
<evidence type="ECO:0000256" key="9">
    <source>
        <dbReference type="ARBA" id="ARBA00031434"/>
    </source>
</evidence>
<proteinExistence type="predicted"/>
<evidence type="ECO:0000313" key="14">
    <source>
        <dbReference type="EMBL" id="KAG9510197.1"/>
    </source>
</evidence>
<evidence type="ECO:0000256" key="12">
    <source>
        <dbReference type="ARBA" id="ARBA00045071"/>
    </source>
</evidence>
<comment type="catalytic activity">
    <reaction evidence="12">
        <text>an N,N'-diacetylchitobiosyl-diphospho-di-trans,poly-cis-dolichol + GDP-alpha-D-mannose = a beta-D-Man-(1-&gt;4)-beta-D-GlcNAc-(1-&gt;4)-alpha-D-GlcNAc-diphospho-di-trans,poly-cis-dolichol + GDP + H(+)</text>
        <dbReference type="Rhea" id="RHEA:13865"/>
        <dbReference type="Rhea" id="RHEA-COMP:19510"/>
        <dbReference type="Rhea" id="RHEA-COMP:19511"/>
        <dbReference type="ChEBI" id="CHEBI:15378"/>
        <dbReference type="ChEBI" id="CHEBI:57269"/>
        <dbReference type="ChEBI" id="CHEBI:57527"/>
        <dbReference type="ChEBI" id="CHEBI:58189"/>
        <dbReference type="ChEBI" id="CHEBI:58472"/>
        <dbReference type="EC" id="2.4.1.142"/>
    </reaction>
    <physiologicalReaction direction="left-to-right" evidence="12">
        <dbReference type="Rhea" id="RHEA:13866"/>
    </physiologicalReaction>
</comment>
<evidence type="ECO:0000256" key="7">
    <source>
        <dbReference type="ARBA" id="ARBA00022989"/>
    </source>
</evidence>
<evidence type="ECO:0000256" key="10">
    <source>
        <dbReference type="ARBA" id="ARBA00031566"/>
    </source>
</evidence>
<keyword evidence="5" id="KW-0812">Transmembrane</keyword>
<evidence type="ECO:0000256" key="4">
    <source>
        <dbReference type="ARBA" id="ARBA00022679"/>
    </source>
</evidence>
<evidence type="ECO:0000256" key="5">
    <source>
        <dbReference type="ARBA" id="ARBA00022692"/>
    </source>
</evidence>
<keyword evidence="3" id="KW-0328">Glycosyltransferase</keyword>
<reference evidence="14 15" key="1">
    <citation type="submission" date="2020-10" db="EMBL/GenBank/DDBJ databases">
        <authorList>
            <person name="Klimov P.B."/>
            <person name="Dyachkov S.M."/>
            <person name="Chetverikov P.E."/>
        </authorList>
    </citation>
    <scope>NUCLEOTIDE SEQUENCE [LARGE SCALE GENOMIC DNA]</scope>
    <source>
        <strain evidence="14">BMOC 18-1129-001#AD2665</strain>
        <tissue evidence="14">Entire mites</tissue>
    </source>
</reference>
<keyword evidence="8" id="KW-0472">Membrane</keyword>
<dbReference type="PANTHER" id="PTHR13036">
    <property type="entry name" value="BETA1,4 MANNOSYLTRANSFERASE"/>
    <property type="match status" value="1"/>
</dbReference>
<evidence type="ECO:0000256" key="2">
    <source>
        <dbReference type="ARBA" id="ARBA00004922"/>
    </source>
</evidence>
<feature type="non-terminal residue" evidence="14">
    <location>
        <position position="375"/>
    </location>
</feature>
<dbReference type="Pfam" id="PF00534">
    <property type="entry name" value="Glycos_transf_1"/>
    <property type="match status" value="1"/>
</dbReference>
<evidence type="ECO:0000256" key="8">
    <source>
        <dbReference type="ARBA" id="ARBA00023136"/>
    </source>
</evidence>
<evidence type="ECO:0000313" key="15">
    <source>
        <dbReference type="Proteomes" id="UP000825002"/>
    </source>
</evidence>
<evidence type="ECO:0000256" key="11">
    <source>
        <dbReference type="ARBA" id="ARBA00033088"/>
    </source>
</evidence>
<dbReference type="InterPro" id="IPR001296">
    <property type="entry name" value="Glyco_trans_1"/>
</dbReference>
<gene>
    <name evidence="14" type="primary">ALG1</name>
    <name evidence="14" type="ORF">GZH46_01268</name>
</gene>
<keyword evidence="4" id="KW-0808">Transferase</keyword>
<dbReference type="Gene3D" id="3.40.50.2000">
    <property type="entry name" value="Glycogen Phosphorylase B"/>
    <property type="match status" value="1"/>
</dbReference>
<dbReference type="SUPFAM" id="SSF53756">
    <property type="entry name" value="UDP-Glycosyltransferase/glycogen phosphorylase"/>
    <property type="match status" value="1"/>
</dbReference>
<evidence type="ECO:0000256" key="6">
    <source>
        <dbReference type="ARBA" id="ARBA00022824"/>
    </source>
</evidence>